<accession>A0A7J7LIX9</accession>
<evidence type="ECO:0000313" key="2">
    <source>
        <dbReference type="Proteomes" id="UP000541444"/>
    </source>
</evidence>
<comment type="caution">
    <text evidence="1">The sequence shown here is derived from an EMBL/GenBank/DDBJ whole genome shotgun (WGS) entry which is preliminary data.</text>
</comment>
<dbReference type="EMBL" id="JACGCM010002249">
    <property type="protein sequence ID" value="KAF6142615.1"/>
    <property type="molecule type" value="Genomic_DNA"/>
</dbReference>
<dbReference type="AlphaFoldDB" id="A0A7J7LIX9"/>
<dbReference type="Proteomes" id="UP000541444">
    <property type="component" value="Unassembled WGS sequence"/>
</dbReference>
<keyword evidence="2" id="KW-1185">Reference proteome</keyword>
<evidence type="ECO:0000313" key="1">
    <source>
        <dbReference type="EMBL" id="KAF6142615.1"/>
    </source>
</evidence>
<organism evidence="1 2">
    <name type="scientific">Kingdonia uniflora</name>
    <dbReference type="NCBI Taxonomy" id="39325"/>
    <lineage>
        <taxon>Eukaryota</taxon>
        <taxon>Viridiplantae</taxon>
        <taxon>Streptophyta</taxon>
        <taxon>Embryophyta</taxon>
        <taxon>Tracheophyta</taxon>
        <taxon>Spermatophyta</taxon>
        <taxon>Magnoliopsida</taxon>
        <taxon>Ranunculales</taxon>
        <taxon>Circaeasteraceae</taxon>
        <taxon>Kingdonia</taxon>
    </lineage>
</organism>
<gene>
    <name evidence="1" type="ORF">GIB67_015101</name>
</gene>
<name>A0A7J7LIX9_9MAGN</name>
<reference evidence="1 2" key="1">
    <citation type="journal article" date="2020" name="IScience">
        <title>Genome Sequencing of the Endangered Kingdonia uniflora (Circaeasteraceae, Ranunculales) Reveals Potential Mechanisms of Evolutionary Specialization.</title>
        <authorList>
            <person name="Sun Y."/>
            <person name="Deng T."/>
            <person name="Zhang A."/>
            <person name="Moore M.J."/>
            <person name="Landis J.B."/>
            <person name="Lin N."/>
            <person name="Zhang H."/>
            <person name="Zhang X."/>
            <person name="Huang J."/>
            <person name="Zhang X."/>
            <person name="Sun H."/>
            <person name="Wang H."/>
        </authorList>
    </citation>
    <scope>NUCLEOTIDE SEQUENCE [LARGE SCALE GENOMIC DNA]</scope>
    <source>
        <strain evidence="1">TB1705</strain>
        <tissue evidence="1">Leaf</tissue>
    </source>
</reference>
<proteinExistence type="predicted"/>
<sequence>MEIDCIDRGDLWKYKFRALQLRIRDRFRVTVDKHRHRHRYPTSSDGYVSMKIERWVNQFRHLRRRDSSVKPTSVFYRKRGVKNVISCGINCLNSDISRKYCKEQIRLLGCAWFAAWECILQADAIALSCNALLAMHQCNGDWFAPPQASANHY</sequence>
<protein>
    <submittedName>
        <fullName evidence="1">Uncharacterized protein</fullName>
    </submittedName>
</protein>